<evidence type="ECO:0000313" key="2">
    <source>
        <dbReference type="Proteomes" id="UP000004410"/>
    </source>
</evidence>
<name>A7B7J2_MEDG7</name>
<reference evidence="1 2" key="2">
    <citation type="submission" date="2007-06" db="EMBL/GenBank/DDBJ databases">
        <title>Draft genome sequence of Ruminococcus gnavus (ATCC 29149).</title>
        <authorList>
            <person name="Sudarsanam P."/>
            <person name="Ley R."/>
            <person name="Guruge J."/>
            <person name="Turnbaugh P.J."/>
            <person name="Mahowald M."/>
            <person name="Liep D."/>
            <person name="Gordon J."/>
        </authorList>
    </citation>
    <scope>NUCLEOTIDE SEQUENCE [LARGE SCALE GENOMIC DNA]</scope>
    <source>
        <strain evidence="1 2">ATCC 29149</strain>
    </source>
</reference>
<proteinExistence type="predicted"/>
<dbReference type="EMBL" id="AAYG02000032">
    <property type="protein sequence ID" value="EDN75935.1"/>
    <property type="molecule type" value="Genomic_DNA"/>
</dbReference>
<comment type="caution">
    <text evidence="1">The sequence shown here is derived from an EMBL/GenBank/DDBJ whole genome shotgun (WGS) entry which is preliminary data.</text>
</comment>
<sequence>MDRSRRRNAFSFLNEKNKQYITVDNRCKLLYTVYK</sequence>
<protein>
    <submittedName>
        <fullName evidence="1">Uncharacterized protein</fullName>
    </submittedName>
</protein>
<organism evidence="1 2">
    <name type="scientific">Mediterraneibacter gnavus (strain ATCC 29149 / DSM 114966 / JCM 6515 / VPI C7-9)</name>
    <name type="common">Ruminococcus gnavus</name>
    <dbReference type="NCBI Taxonomy" id="411470"/>
    <lineage>
        <taxon>Bacteria</taxon>
        <taxon>Bacillati</taxon>
        <taxon>Bacillota</taxon>
        <taxon>Clostridia</taxon>
        <taxon>Lachnospirales</taxon>
        <taxon>Lachnospiraceae</taxon>
        <taxon>Mediterraneibacter</taxon>
    </lineage>
</organism>
<dbReference type="Proteomes" id="UP000004410">
    <property type="component" value="Unassembled WGS sequence"/>
</dbReference>
<reference evidence="1 2" key="1">
    <citation type="submission" date="2007-04" db="EMBL/GenBank/DDBJ databases">
        <authorList>
            <person name="Fulton L."/>
            <person name="Clifton S."/>
            <person name="Fulton B."/>
            <person name="Xu J."/>
            <person name="Minx P."/>
            <person name="Pepin K.H."/>
            <person name="Johnson M."/>
            <person name="Thiruvilangam P."/>
            <person name="Bhonagiri V."/>
            <person name="Nash W.E."/>
            <person name="Mardis E.R."/>
            <person name="Wilson R.K."/>
        </authorList>
    </citation>
    <scope>NUCLEOTIDE SEQUENCE [LARGE SCALE GENOMIC DNA]</scope>
    <source>
        <strain evidence="1 2">ATCC 29149</strain>
    </source>
</reference>
<evidence type="ECO:0000313" key="1">
    <source>
        <dbReference type="EMBL" id="EDN75935.1"/>
    </source>
</evidence>
<gene>
    <name evidence="1" type="ORF">RUMGNA_03558</name>
</gene>
<dbReference type="AlphaFoldDB" id="A7B7J2"/>
<accession>A7B7J2</accession>
<dbReference type="PaxDb" id="411470-RUMGNA_03558"/>